<evidence type="ECO:0000256" key="6">
    <source>
        <dbReference type="SAM" id="MobiDB-lite"/>
    </source>
</evidence>
<feature type="domain" description="Xylanolytic transcriptional activator regulatory" evidence="7">
    <location>
        <begin position="229"/>
        <end position="306"/>
    </location>
</feature>
<evidence type="ECO:0000256" key="3">
    <source>
        <dbReference type="ARBA" id="ARBA00023015"/>
    </source>
</evidence>
<gene>
    <name evidence="8" type="ORF">MSAN_01492900</name>
</gene>
<proteinExistence type="predicted"/>
<feature type="compositionally biased region" description="Polar residues" evidence="6">
    <location>
        <begin position="68"/>
        <end position="80"/>
    </location>
</feature>
<accession>A0A8H7CZA2</accession>
<protein>
    <submittedName>
        <fullName evidence="8">Nitrogen assimilation transcriptional factor nira</fullName>
    </submittedName>
</protein>
<name>A0A8H7CZA2_9AGAR</name>
<comment type="caution">
    <text evidence="8">The sequence shown here is derived from an EMBL/GenBank/DDBJ whole genome shotgun (WGS) entry which is preliminary data.</text>
</comment>
<dbReference type="GO" id="GO:0000981">
    <property type="term" value="F:DNA-binding transcription factor activity, RNA polymerase II-specific"/>
    <property type="evidence" value="ECO:0007669"/>
    <property type="project" value="InterPro"/>
</dbReference>
<feature type="compositionally biased region" description="Pro residues" evidence="6">
    <location>
        <begin position="53"/>
        <end position="67"/>
    </location>
</feature>
<dbReference type="PANTHER" id="PTHR47338">
    <property type="entry name" value="ZN(II)2CYS6 TRANSCRIPTION FACTOR (EUROFUNG)-RELATED"/>
    <property type="match status" value="1"/>
</dbReference>
<dbReference type="InterPro" id="IPR007219">
    <property type="entry name" value="XnlR_reg_dom"/>
</dbReference>
<dbReference type="CDD" id="cd12148">
    <property type="entry name" value="fungal_TF_MHR"/>
    <property type="match status" value="1"/>
</dbReference>
<dbReference type="GO" id="GO:0005634">
    <property type="term" value="C:nucleus"/>
    <property type="evidence" value="ECO:0007669"/>
    <property type="project" value="UniProtKB-SubCell"/>
</dbReference>
<dbReference type="PANTHER" id="PTHR47338:SF5">
    <property type="entry name" value="ZN(II)2CYS6 TRANSCRIPTION FACTOR (EUROFUNG)"/>
    <property type="match status" value="1"/>
</dbReference>
<feature type="region of interest" description="Disordered" evidence="6">
    <location>
        <begin position="577"/>
        <end position="615"/>
    </location>
</feature>
<sequence>MPSDISPIAERYEEVHDTFERTNDSSGSKELPPINTHSQVVDFNLGMLMARPLFPPPPPDDPPPPSSLYPTTVTAPSSSVLPDADVDPSASQYPGAYWHTAALTSPTPVFAALPPTALAGLASLSSVSAPPAFHRPPPTPCACNAARDIPCGSLTTLEASPMLLLALCAYTARLAPPAVPTRVAADLWYESASALLSSALRRTVVQPDAVQTLLFLALRDHGRARESLAWRGVGAAIRIAVELGLDGGGSTSESASEARLDVNEETWKRCLWGVASMLDLFLSIQFNRAPACAEALRPLPPSPFPLSALGTVGAGVNAGLPSPTSSPTSTTSVQPTSILLSASTDNTQATQASECADNTAAAELAAHTRALVRIVARVHFCVALGYGTVVPSPSGSTTPATALRAELAAWHRGLPQRFRVALGGERVPRAVLEVHMLYQVAVGMLARGSSSANSNPTSGAASRLTGVGGSTVNSASDIDAETDDVASTFNVLLDKYRPSLPLASPPIVWLVFAAARAGLQRAAAAKSSMSSSGVSSSSGTARALQTQLYLLNCREALASMGGTWELARRCARTLEHLMEGDGGPSRPRSDAGKRKRADREGDVGADERRRGRGWEREWREATSRGEFCVDAAV</sequence>
<evidence type="ECO:0000259" key="7">
    <source>
        <dbReference type="SMART" id="SM00906"/>
    </source>
</evidence>
<dbReference type="GO" id="GO:0003677">
    <property type="term" value="F:DNA binding"/>
    <property type="evidence" value="ECO:0007669"/>
    <property type="project" value="InterPro"/>
</dbReference>
<dbReference type="GO" id="GO:0006351">
    <property type="term" value="P:DNA-templated transcription"/>
    <property type="evidence" value="ECO:0007669"/>
    <property type="project" value="InterPro"/>
</dbReference>
<evidence type="ECO:0000256" key="5">
    <source>
        <dbReference type="ARBA" id="ARBA00023242"/>
    </source>
</evidence>
<keyword evidence="9" id="KW-1185">Reference proteome</keyword>
<feature type="compositionally biased region" description="Basic and acidic residues" evidence="6">
    <location>
        <begin position="587"/>
        <end position="615"/>
    </location>
</feature>
<dbReference type="AlphaFoldDB" id="A0A8H7CZA2"/>
<organism evidence="8 9">
    <name type="scientific">Mycena sanguinolenta</name>
    <dbReference type="NCBI Taxonomy" id="230812"/>
    <lineage>
        <taxon>Eukaryota</taxon>
        <taxon>Fungi</taxon>
        <taxon>Dikarya</taxon>
        <taxon>Basidiomycota</taxon>
        <taxon>Agaricomycotina</taxon>
        <taxon>Agaricomycetes</taxon>
        <taxon>Agaricomycetidae</taxon>
        <taxon>Agaricales</taxon>
        <taxon>Marasmiineae</taxon>
        <taxon>Mycenaceae</taxon>
        <taxon>Mycena</taxon>
    </lineage>
</organism>
<dbReference type="SMART" id="SM00906">
    <property type="entry name" value="Fungal_trans"/>
    <property type="match status" value="1"/>
</dbReference>
<evidence type="ECO:0000256" key="2">
    <source>
        <dbReference type="ARBA" id="ARBA00022723"/>
    </source>
</evidence>
<keyword evidence="2" id="KW-0479">Metal-binding</keyword>
<keyword evidence="5" id="KW-0539">Nucleus</keyword>
<evidence type="ECO:0000256" key="4">
    <source>
        <dbReference type="ARBA" id="ARBA00023163"/>
    </source>
</evidence>
<dbReference type="Pfam" id="PF04082">
    <property type="entry name" value="Fungal_trans"/>
    <property type="match status" value="1"/>
</dbReference>
<dbReference type="EMBL" id="JACAZH010000011">
    <property type="protein sequence ID" value="KAF7355750.1"/>
    <property type="molecule type" value="Genomic_DNA"/>
</dbReference>
<reference evidence="8" key="1">
    <citation type="submission" date="2020-05" db="EMBL/GenBank/DDBJ databases">
        <title>Mycena genomes resolve the evolution of fungal bioluminescence.</title>
        <authorList>
            <person name="Tsai I.J."/>
        </authorList>
    </citation>
    <scope>NUCLEOTIDE SEQUENCE</scope>
    <source>
        <strain evidence="8">160909Yilan</strain>
    </source>
</reference>
<dbReference type="Proteomes" id="UP000623467">
    <property type="component" value="Unassembled WGS sequence"/>
</dbReference>
<evidence type="ECO:0000313" key="9">
    <source>
        <dbReference type="Proteomes" id="UP000623467"/>
    </source>
</evidence>
<keyword evidence="4" id="KW-0804">Transcription</keyword>
<keyword evidence="3" id="KW-0805">Transcription regulation</keyword>
<feature type="region of interest" description="Disordered" evidence="6">
    <location>
        <begin position="16"/>
        <end position="35"/>
    </location>
</feature>
<dbReference type="GO" id="GO:0008270">
    <property type="term" value="F:zinc ion binding"/>
    <property type="evidence" value="ECO:0007669"/>
    <property type="project" value="InterPro"/>
</dbReference>
<evidence type="ECO:0000313" key="8">
    <source>
        <dbReference type="EMBL" id="KAF7355750.1"/>
    </source>
</evidence>
<feature type="region of interest" description="Disordered" evidence="6">
    <location>
        <begin position="49"/>
        <end position="86"/>
    </location>
</feature>
<evidence type="ECO:0000256" key="1">
    <source>
        <dbReference type="ARBA" id="ARBA00004123"/>
    </source>
</evidence>
<dbReference type="InterPro" id="IPR050815">
    <property type="entry name" value="TF_fung"/>
</dbReference>
<comment type="subcellular location">
    <subcellularLocation>
        <location evidence="1">Nucleus</location>
    </subcellularLocation>
</comment>
<dbReference type="OrthoDB" id="2123952at2759"/>